<dbReference type="CDD" id="cd00192">
    <property type="entry name" value="PTKc"/>
    <property type="match status" value="1"/>
</dbReference>
<dbReference type="PANTHER" id="PTHR24418">
    <property type="entry name" value="TYROSINE-PROTEIN KINASE"/>
    <property type="match status" value="1"/>
</dbReference>
<dbReference type="InterPro" id="IPR011009">
    <property type="entry name" value="Kinase-like_dom_sf"/>
</dbReference>
<dbReference type="SMART" id="SM00219">
    <property type="entry name" value="TyrKc"/>
    <property type="match status" value="1"/>
</dbReference>
<feature type="binding site" evidence="5">
    <location>
        <position position="157"/>
    </location>
    <ligand>
        <name>Mg(2+)</name>
        <dbReference type="ChEBI" id="CHEBI:18420"/>
    </ligand>
</feature>
<reference evidence="9 10" key="1">
    <citation type="submission" date="2019-10" db="EMBL/GenBank/DDBJ databases">
        <title>Assembly and Annotation for the nematode Trichostrongylus colubriformis.</title>
        <authorList>
            <person name="Martin J."/>
        </authorList>
    </citation>
    <scope>NUCLEOTIDE SEQUENCE [LARGE SCALE GENOMIC DNA]</scope>
    <source>
        <strain evidence="9">G859</strain>
        <tissue evidence="9">Whole worm</tissue>
    </source>
</reference>
<feature type="domain" description="Protein kinase" evidence="8">
    <location>
        <begin position="14"/>
        <end position="272"/>
    </location>
</feature>
<keyword evidence="1 4" id="KW-0547">Nucleotide-binding</keyword>
<dbReference type="GO" id="GO:0046872">
    <property type="term" value="F:metal ion binding"/>
    <property type="evidence" value="ECO:0007669"/>
    <property type="project" value="UniProtKB-KW"/>
</dbReference>
<dbReference type="InterPro" id="IPR017441">
    <property type="entry name" value="Protein_kinase_ATP_BS"/>
</dbReference>
<organism evidence="9 10">
    <name type="scientific">Trichostrongylus colubriformis</name>
    <name type="common">Black scour worm</name>
    <dbReference type="NCBI Taxonomy" id="6319"/>
    <lineage>
        <taxon>Eukaryota</taxon>
        <taxon>Metazoa</taxon>
        <taxon>Ecdysozoa</taxon>
        <taxon>Nematoda</taxon>
        <taxon>Chromadorea</taxon>
        <taxon>Rhabditida</taxon>
        <taxon>Rhabditina</taxon>
        <taxon>Rhabditomorpha</taxon>
        <taxon>Strongyloidea</taxon>
        <taxon>Trichostrongylidae</taxon>
        <taxon>Trichostrongylus</taxon>
    </lineage>
</organism>
<dbReference type="Gene3D" id="3.30.200.20">
    <property type="entry name" value="Phosphorylase Kinase, domain 1"/>
    <property type="match status" value="1"/>
</dbReference>
<keyword evidence="9" id="KW-0808">Transferase</keyword>
<dbReference type="GO" id="GO:0004713">
    <property type="term" value="F:protein tyrosine kinase activity"/>
    <property type="evidence" value="ECO:0007669"/>
    <property type="project" value="UniProtKB-KW"/>
</dbReference>
<dbReference type="AlphaFoldDB" id="A0AAN8IJI4"/>
<dbReference type="SUPFAM" id="SSF56112">
    <property type="entry name" value="Protein kinase-like (PK-like)"/>
    <property type="match status" value="1"/>
</dbReference>
<keyword evidence="2 4" id="KW-0067">ATP-binding</keyword>
<dbReference type="PROSITE" id="PS00109">
    <property type="entry name" value="PROTEIN_KINASE_TYR"/>
    <property type="match status" value="1"/>
</dbReference>
<evidence type="ECO:0000256" key="3">
    <source>
        <dbReference type="PIRSR" id="PIRSR000615-1"/>
    </source>
</evidence>
<dbReference type="InterPro" id="IPR000719">
    <property type="entry name" value="Prot_kinase_dom"/>
</dbReference>
<keyword evidence="5" id="KW-0479">Metal-binding</keyword>
<dbReference type="PROSITE" id="PS50011">
    <property type="entry name" value="PROTEIN_KINASE_DOM"/>
    <property type="match status" value="1"/>
</dbReference>
<dbReference type="PRINTS" id="PR00109">
    <property type="entry name" value="TYRKINASE"/>
</dbReference>
<feature type="non-terminal residue" evidence="9">
    <location>
        <position position="1"/>
    </location>
</feature>
<evidence type="ECO:0000256" key="7">
    <source>
        <dbReference type="SAM" id="SignalP"/>
    </source>
</evidence>
<sequence length="297" mass="33385">TLSPICFFIQIIQITIGVSLGHGAFGEVFKGALTVGLFAKPVEVAVKTLKNGSLNSDDRVTFLREANVMLKLRHKNVVRLYGVAAQKEPIMIVMELAPGGSLLDKVRKDAVSLTQKRYYCFDTINGMQYLESQQVIHRDLAARNCLIGSNNLCKISDFGLSLLGHTHQEKSFLKVPIRWLAPEVLMKRIYSSKSDVWSCGVLMFEVFSNGEVPYKDISKLHDVRKEVVFNRLRLKPPSDMPPEDITIMQSCFEDNPASRPSFDDLRRTYKELCGARALQKLMGWFSTDTPELAPVKG</sequence>
<evidence type="ECO:0000313" key="10">
    <source>
        <dbReference type="Proteomes" id="UP001331761"/>
    </source>
</evidence>
<evidence type="ECO:0000256" key="5">
    <source>
        <dbReference type="PIRSR" id="PIRSR000615-3"/>
    </source>
</evidence>
<dbReference type="InterPro" id="IPR008266">
    <property type="entry name" value="Tyr_kinase_AS"/>
</dbReference>
<dbReference type="InterPro" id="IPR020635">
    <property type="entry name" value="Tyr_kinase_cat_dom"/>
</dbReference>
<protein>
    <submittedName>
        <fullName evidence="9">Non-specific protein-tyrosine kinase</fullName>
    </submittedName>
</protein>
<dbReference type="Pfam" id="PF07714">
    <property type="entry name" value="PK_Tyr_Ser-Thr"/>
    <property type="match status" value="1"/>
</dbReference>
<feature type="binding site" evidence="4">
    <location>
        <position position="143"/>
    </location>
    <ligand>
        <name>ATP</name>
        <dbReference type="ChEBI" id="CHEBI:30616"/>
    </ligand>
</feature>
<proteinExistence type="predicted"/>
<comment type="caution">
    <text evidence="9">The sequence shown here is derived from an EMBL/GenBank/DDBJ whole genome shotgun (WGS) entry which is preliminary data.</text>
</comment>
<dbReference type="PIRSF" id="PIRSF000615">
    <property type="entry name" value="TyrPK_CSF1-R"/>
    <property type="match status" value="1"/>
</dbReference>
<keyword evidence="5" id="KW-0460">Magnesium</keyword>
<dbReference type="EMBL" id="WIXE01017522">
    <property type="protein sequence ID" value="KAK5971657.1"/>
    <property type="molecule type" value="Genomic_DNA"/>
</dbReference>
<dbReference type="Proteomes" id="UP001331761">
    <property type="component" value="Unassembled WGS sequence"/>
</dbReference>
<dbReference type="PROSITE" id="PS00107">
    <property type="entry name" value="PROTEIN_KINASE_ATP"/>
    <property type="match status" value="1"/>
</dbReference>
<dbReference type="InterPro" id="IPR001245">
    <property type="entry name" value="Ser-Thr/Tyr_kinase_cat_dom"/>
</dbReference>
<dbReference type="InterPro" id="IPR050198">
    <property type="entry name" value="Non-receptor_tyrosine_kinases"/>
</dbReference>
<evidence type="ECO:0000256" key="4">
    <source>
        <dbReference type="PIRSR" id="PIRSR000615-2"/>
    </source>
</evidence>
<keyword evidence="10" id="KW-1185">Reference proteome</keyword>
<feature type="active site" description="Proton acceptor" evidence="3">
    <location>
        <position position="139"/>
    </location>
</feature>
<feature type="binding site" evidence="5">
    <location>
        <position position="144"/>
    </location>
    <ligand>
        <name>Mg(2+)</name>
        <dbReference type="ChEBI" id="CHEBI:18420"/>
    </ligand>
</feature>
<feature type="chain" id="PRO_5042939468" evidence="7">
    <location>
        <begin position="18"/>
        <end position="297"/>
    </location>
</feature>
<dbReference type="Gene3D" id="1.10.510.10">
    <property type="entry name" value="Transferase(Phosphotransferase) domain 1"/>
    <property type="match status" value="1"/>
</dbReference>
<feature type="binding site" evidence="6">
    <location>
        <position position="47"/>
    </location>
    <ligand>
        <name>ATP</name>
        <dbReference type="ChEBI" id="CHEBI:30616"/>
    </ligand>
</feature>
<evidence type="ECO:0000256" key="2">
    <source>
        <dbReference type="ARBA" id="ARBA00022840"/>
    </source>
</evidence>
<gene>
    <name evidence="9" type="ORF">GCK32_009858</name>
</gene>
<keyword evidence="9" id="KW-0418">Kinase</keyword>
<evidence type="ECO:0000256" key="1">
    <source>
        <dbReference type="ARBA" id="ARBA00022741"/>
    </source>
</evidence>
<accession>A0AAN8IJI4</accession>
<evidence type="ECO:0000313" key="9">
    <source>
        <dbReference type="EMBL" id="KAK5971657.1"/>
    </source>
</evidence>
<dbReference type="GO" id="GO:0005524">
    <property type="term" value="F:ATP binding"/>
    <property type="evidence" value="ECO:0007669"/>
    <property type="project" value="UniProtKB-UniRule"/>
</dbReference>
<evidence type="ECO:0000259" key="8">
    <source>
        <dbReference type="PROSITE" id="PS50011"/>
    </source>
</evidence>
<name>A0AAN8IJI4_TRICO</name>
<keyword evidence="7" id="KW-0732">Signal</keyword>
<evidence type="ECO:0000256" key="6">
    <source>
        <dbReference type="PROSITE-ProRule" id="PRU10141"/>
    </source>
</evidence>
<feature type="signal peptide" evidence="7">
    <location>
        <begin position="1"/>
        <end position="17"/>
    </location>
</feature>
<keyword evidence="9" id="KW-0829">Tyrosine-protein kinase</keyword>